<feature type="site" description="Transition state stabilizer" evidence="3">
    <location>
        <position position="22"/>
    </location>
</feature>
<comment type="catalytic activity">
    <reaction evidence="3">
        <text>2-C-methyl-D-erythritol 4-phosphate + CTP + H(+) = 4-CDP-2-C-methyl-D-erythritol + diphosphate</text>
        <dbReference type="Rhea" id="RHEA:13429"/>
        <dbReference type="ChEBI" id="CHEBI:15378"/>
        <dbReference type="ChEBI" id="CHEBI:33019"/>
        <dbReference type="ChEBI" id="CHEBI:37563"/>
        <dbReference type="ChEBI" id="CHEBI:57823"/>
        <dbReference type="ChEBI" id="CHEBI:58262"/>
        <dbReference type="EC" id="2.7.7.60"/>
    </reaction>
</comment>
<keyword evidence="2 3" id="KW-0548">Nucleotidyltransferase</keyword>
<dbReference type="RefSeq" id="WP_183586006.1">
    <property type="nucleotide sequence ID" value="NZ_JACHCA010000002.1"/>
</dbReference>
<comment type="similarity">
    <text evidence="3">Belongs to the IspD/TarI cytidylyltransferase family. IspD subfamily.</text>
</comment>
<evidence type="ECO:0000256" key="1">
    <source>
        <dbReference type="ARBA" id="ARBA00022679"/>
    </source>
</evidence>
<gene>
    <name evidence="3" type="primary">ispD</name>
    <name evidence="4" type="ORF">HDF22_000986</name>
</gene>
<comment type="pathway">
    <text evidence="3">Isoprenoid biosynthesis; isopentenyl diphosphate biosynthesis via DXP pathway; isopentenyl diphosphate from 1-deoxy-D-xylulose 5-phosphate: step 2/6.</text>
</comment>
<dbReference type="CDD" id="cd02516">
    <property type="entry name" value="CDP-ME_synthetase"/>
    <property type="match status" value="1"/>
</dbReference>
<dbReference type="Proteomes" id="UP000548326">
    <property type="component" value="Unassembled WGS sequence"/>
</dbReference>
<dbReference type="FunFam" id="3.90.550.10:FF:000003">
    <property type="entry name" value="2-C-methyl-D-erythritol 4-phosphate cytidylyltransferase"/>
    <property type="match status" value="1"/>
</dbReference>
<dbReference type="PANTHER" id="PTHR32125:SF4">
    <property type="entry name" value="2-C-METHYL-D-ERYTHRITOL 4-PHOSPHATE CYTIDYLYLTRANSFERASE, CHLOROPLASTIC"/>
    <property type="match status" value="1"/>
</dbReference>
<dbReference type="InterPro" id="IPR001228">
    <property type="entry name" value="IspD"/>
</dbReference>
<dbReference type="SUPFAM" id="SSF53448">
    <property type="entry name" value="Nucleotide-diphospho-sugar transferases"/>
    <property type="match status" value="1"/>
</dbReference>
<feature type="site" description="Transition state stabilizer" evidence="3">
    <location>
        <position position="15"/>
    </location>
</feature>
<accession>A0A841JFQ0</accession>
<evidence type="ECO:0000313" key="4">
    <source>
        <dbReference type="EMBL" id="MBB6126881.1"/>
    </source>
</evidence>
<evidence type="ECO:0000256" key="3">
    <source>
        <dbReference type="HAMAP-Rule" id="MF_00108"/>
    </source>
</evidence>
<dbReference type="Gene3D" id="3.90.550.10">
    <property type="entry name" value="Spore Coat Polysaccharide Biosynthesis Protein SpsA, Chain A"/>
    <property type="match status" value="1"/>
</dbReference>
<dbReference type="NCBIfam" id="TIGR00453">
    <property type="entry name" value="ispD"/>
    <property type="match status" value="1"/>
</dbReference>
<dbReference type="EC" id="2.7.7.60" evidence="3"/>
<proteinExistence type="inferred from homology"/>
<evidence type="ECO:0000256" key="2">
    <source>
        <dbReference type="ARBA" id="ARBA00022695"/>
    </source>
</evidence>
<reference evidence="4 5" key="1">
    <citation type="submission" date="2020-08" db="EMBL/GenBank/DDBJ databases">
        <title>Genomic Encyclopedia of Type Strains, Phase IV (KMG-V): Genome sequencing to study the core and pangenomes of soil and plant-associated prokaryotes.</title>
        <authorList>
            <person name="Whitman W."/>
        </authorList>
    </citation>
    <scope>NUCLEOTIDE SEQUENCE [LARGE SCALE GENOMIC DNA]</scope>
    <source>
        <strain evidence="4 5">MP601</strain>
    </source>
</reference>
<dbReference type="GO" id="GO:0019288">
    <property type="term" value="P:isopentenyl diphosphate biosynthetic process, methylerythritol 4-phosphate pathway"/>
    <property type="evidence" value="ECO:0007669"/>
    <property type="project" value="UniProtKB-UniRule"/>
</dbReference>
<dbReference type="InterPro" id="IPR050088">
    <property type="entry name" value="IspD/TarI_cytidylyltransf_bact"/>
</dbReference>
<comment type="caution">
    <text evidence="4">The sequence shown here is derived from an EMBL/GenBank/DDBJ whole genome shotgun (WGS) entry which is preliminary data.</text>
</comment>
<dbReference type="InterPro" id="IPR029044">
    <property type="entry name" value="Nucleotide-diphossugar_trans"/>
</dbReference>
<keyword evidence="1 3" id="KW-0808">Transferase</keyword>
<dbReference type="HAMAP" id="MF_00108">
    <property type="entry name" value="IspD"/>
    <property type="match status" value="1"/>
</dbReference>
<dbReference type="PANTHER" id="PTHR32125">
    <property type="entry name" value="2-C-METHYL-D-ERYTHRITOL 4-PHOSPHATE CYTIDYLYLTRANSFERASE, CHLOROPLASTIC"/>
    <property type="match status" value="1"/>
</dbReference>
<dbReference type="Pfam" id="PF01128">
    <property type="entry name" value="IspD"/>
    <property type="match status" value="1"/>
</dbReference>
<protein>
    <recommendedName>
        <fullName evidence="3">2-C-methyl-D-erythritol 4-phosphate cytidylyltransferase</fullName>
        <ecNumber evidence="3">2.7.7.60</ecNumber>
    </recommendedName>
    <alternativeName>
        <fullName evidence="3">4-diphosphocytidyl-2C-methyl-D-erythritol synthase</fullName>
    </alternativeName>
    <alternativeName>
        <fullName evidence="3">MEP cytidylyltransferase</fullName>
        <shortName evidence="3">MCT</shortName>
    </alternativeName>
</protein>
<dbReference type="InterPro" id="IPR034683">
    <property type="entry name" value="IspD/TarI"/>
</dbReference>
<organism evidence="4 5">
    <name type="scientific">Mucilaginibacter lappiensis</name>
    <dbReference type="NCBI Taxonomy" id="354630"/>
    <lineage>
        <taxon>Bacteria</taxon>
        <taxon>Pseudomonadati</taxon>
        <taxon>Bacteroidota</taxon>
        <taxon>Sphingobacteriia</taxon>
        <taxon>Sphingobacteriales</taxon>
        <taxon>Sphingobacteriaceae</taxon>
        <taxon>Mucilaginibacter</taxon>
    </lineage>
</organism>
<feature type="site" description="Positions MEP for the nucleophilic attack" evidence="3">
    <location>
        <position position="207"/>
    </location>
</feature>
<sequence>MKHYAIIVAGGTGTRMQTTVPKQFLLLHGLPVLMHTIQAFTQSAVKPDIILVLPVVYHDYWKELCSTHQFDIPHQLVNGGEARFHSVKNGLGQLSTDDNALIAVHDAVRPLTSSAIIETSYQQAQEHGNAVTAVKSRDSVRQLINGRSVSLLRDQVYLIQTPQTFKASLLKKAYEQPYSEHFTDDASVVEQYGIEIHLTEGSHQNIKITFPEDIAIAELLLSKKPMD</sequence>
<evidence type="ECO:0000313" key="5">
    <source>
        <dbReference type="Proteomes" id="UP000548326"/>
    </source>
</evidence>
<keyword evidence="3" id="KW-0414">Isoprene biosynthesis</keyword>
<dbReference type="NCBIfam" id="NF001186">
    <property type="entry name" value="PRK00155.2-3"/>
    <property type="match status" value="1"/>
</dbReference>
<name>A0A841JFQ0_9SPHI</name>
<dbReference type="GO" id="GO:0050518">
    <property type="term" value="F:2-C-methyl-D-erythritol 4-phosphate cytidylyltransferase activity"/>
    <property type="evidence" value="ECO:0007669"/>
    <property type="project" value="UniProtKB-UniRule"/>
</dbReference>
<dbReference type="UniPathway" id="UPA00056">
    <property type="reaction ID" value="UER00093"/>
</dbReference>
<feature type="site" description="Positions MEP for the nucleophilic attack" evidence="3">
    <location>
        <position position="153"/>
    </location>
</feature>
<dbReference type="EMBL" id="JACHCA010000002">
    <property type="protein sequence ID" value="MBB6126881.1"/>
    <property type="molecule type" value="Genomic_DNA"/>
</dbReference>
<comment type="function">
    <text evidence="3">Catalyzes the formation of 4-diphosphocytidyl-2-C-methyl-D-erythritol from CTP and 2-C-methyl-D-erythritol 4-phosphate (MEP).</text>
</comment>
<dbReference type="AlphaFoldDB" id="A0A841JFQ0"/>